<dbReference type="Proteomes" id="UP001163828">
    <property type="component" value="Unassembled WGS sequence"/>
</dbReference>
<gene>
    <name evidence="2" type="ORF">F5050DRAFT_1807009</name>
</gene>
<accession>A0ABQ8QFG9</accession>
<dbReference type="EMBL" id="MU790587">
    <property type="protein sequence ID" value="KAJ3997274.1"/>
    <property type="molecule type" value="Genomic_DNA"/>
</dbReference>
<feature type="compositionally biased region" description="Polar residues" evidence="1">
    <location>
        <begin position="77"/>
        <end position="86"/>
    </location>
</feature>
<feature type="compositionally biased region" description="Low complexity" evidence="1">
    <location>
        <begin position="19"/>
        <end position="41"/>
    </location>
</feature>
<keyword evidence="3" id="KW-1185">Reference proteome</keyword>
<evidence type="ECO:0000313" key="3">
    <source>
        <dbReference type="Proteomes" id="UP001163828"/>
    </source>
</evidence>
<name>A0ABQ8QFG9_9AGAR</name>
<proteinExistence type="predicted"/>
<feature type="region of interest" description="Disordered" evidence="1">
    <location>
        <begin position="1"/>
        <end position="125"/>
    </location>
</feature>
<evidence type="ECO:0000313" key="2">
    <source>
        <dbReference type="EMBL" id="KAJ3997274.1"/>
    </source>
</evidence>
<organism evidence="2 3">
    <name type="scientific">Lentinula boryana</name>
    <dbReference type="NCBI Taxonomy" id="40481"/>
    <lineage>
        <taxon>Eukaryota</taxon>
        <taxon>Fungi</taxon>
        <taxon>Dikarya</taxon>
        <taxon>Basidiomycota</taxon>
        <taxon>Agaricomycotina</taxon>
        <taxon>Agaricomycetes</taxon>
        <taxon>Agaricomycetidae</taxon>
        <taxon>Agaricales</taxon>
        <taxon>Marasmiineae</taxon>
        <taxon>Omphalotaceae</taxon>
        <taxon>Lentinula</taxon>
    </lineage>
</organism>
<evidence type="ECO:0000256" key="1">
    <source>
        <dbReference type="SAM" id="MobiDB-lite"/>
    </source>
</evidence>
<protein>
    <submittedName>
        <fullName evidence="2">Uncharacterized protein</fullName>
    </submittedName>
</protein>
<reference evidence="2" key="1">
    <citation type="submission" date="2022-08" db="EMBL/GenBank/DDBJ databases">
        <authorList>
            <consortium name="DOE Joint Genome Institute"/>
            <person name="Min B."/>
            <person name="Riley R."/>
            <person name="Sierra-Patev S."/>
            <person name="Naranjo-Ortiz M."/>
            <person name="Looney B."/>
            <person name="Konkel Z."/>
            <person name="Slot J.C."/>
            <person name="Sakamoto Y."/>
            <person name="Steenwyk J.L."/>
            <person name="Rokas A."/>
            <person name="Carro J."/>
            <person name="Camarero S."/>
            <person name="Ferreira P."/>
            <person name="Molpeceres G."/>
            <person name="Ruiz-Duenas F.J."/>
            <person name="Serrano A."/>
            <person name="Henrissat B."/>
            <person name="Drula E."/>
            <person name="Hughes K.W."/>
            <person name="Mata J.L."/>
            <person name="Ishikawa N.K."/>
            <person name="Vargas-Isla R."/>
            <person name="Ushijima S."/>
            <person name="Smith C.A."/>
            <person name="Ahrendt S."/>
            <person name="Andreopoulos W."/>
            <person name="He G."/>
            <person name="Labutti K."/>
            <person name="Lipzen A."/>
            <person name="Ng V."/>
            <person name="Sandor L."/>
            <person name="Barry K."/>
            <person name="Martinez A.T."/>
            <person name="Xiao Y."/>
            <person name="Gibbons J.G."/>
            <person name="Terashima K."/>
            <person name="Hibbett D.S."/>
            <person name="Grigoriev I.V."/>
        </authorList>
    </citation>
    <scope>NUCLEOTIDE SEQUENCE</scope>
    <source>
        <strain evidence="2">TFB10827</strain>
    </source>
</reference>
<sequence length="219" mass="23329">MDSPLTSIASDEGPSNNFSAPAGPENEAAPAGPEPTASTGPVPTVSAGPVPTASTGPVPTASAGPEPEPSNGIPDQEMTSASTSIGGNDKAAGNNAPGQGTSKDKGKGPDLGNWGGARLDEADIDPEIQVQIYNSLQYTKECMEKNQERLDNFEQWKAMELRRMQIEIQSQFANHIQELEEQVKSAQVTIKLDKPAKVKVEKTEESTDFTRAQAIRRKR</sequence>
<feature type="compositionally biased region" description="Polar residues" evidence="1">
    <location>
        <begin position="1"/>
        <end position="18"/>
    </location>
</feature>
<comment type="caution">
    <text evidence="2">The sequence shown here is derived from an EMBL/GenBank/DDBJ whole genome shotgun (WGS) entry which is preliminary data.</text>
</comment>